<dbReference type="EMBL" id="DWWB01000043">
    <property type="protein sequence ID" value="HJC66639.1"/>
    <property type="molecule type" value="Genomic_DNA"/>
</dbReference>
<dbReference type="Pfam" id="PF13189">
    <property type="entry name" value="Cytidylate_kin2"/>
    <property type="match status" value="1"/>
</dbReference>
<dbReference type="InterPro" id="IPR027417">
    <property type="entry name" value="P-loop_NTPase"/>
</dbReference>
<sequence length="159" mass="18460">MNRIITIGREFGSGGRELGLRLSQRLGIAYYDQEIISEISRRTELSEQYVRKMAEKKPMFSFPLHIGRSFHYMQNSPWGLNLSIFREQSAIIREMAEKSDCVIVGRCADDILREMNPLRIFVYGDMETKLERCRKRTGSDEKMTECWWGGFCPGTPLPP</sequence>
<dbReference type="GO" id="GO:0016301">
    <property type="term" value="F:kinase activity"/>
    <property type="evidence" value="ECO:0007669"/>
    <property type="project" value="UniProtKB-KW"/>
</dbReference>
<gene>
    <name evidence="1" type="ORF">H9931_07970</name>
</gene>
<accession>A0A9D2TE65</accession>
<dbReference type="AlphaFoldDB" id="A0A9D2TE65"/>
<evidence type="ECO:0000313" key="1">
    <source>
        <dbReference type="EMBL" id="HJC66639.1"/>
    </source>
</evidence>
<evidence type="ECO:0000313" key="2">
    <source>
        <dbReference type="Proteomes" id="UP000823863"/>
    </source>
</evidence>
<dbReference type="Gene3D" id="3.40.50.300">
    <property type="entry name" value="P-loop containing nucleotide triphosphate hydrolases"/>
    <property type="match status" value="1"/>
</dbReference>
<reference evidence="1" key="2">
    <citation type="submission" date="2021-04" db="EMBL/GenBank/DDBJ databases">
        <authorList>
            <person name="Gilroy R."/>
        </authorList>
    </citation>
    <scope>NUCLEOTIDE SEQUENCE</scope>
    <source>
        <strain evidence="1">CHK198-12963</strain>
    </source>
</reference>
<name>A0A9D2TE65_9FIRM</name>
<organism evidence="1 2">
    <name type="scientific">Candidatus Enterocloster excrementigallinarum</name>
    <dbReference type="NCBI Taxonomy" id="2838558"/>
    <lineage>
        <taxon>Bacteria</taxon>
        <taxon>Bacillati</taxon>
        <taxon>Bacillota</taxon>
        <taxon>Clostridia</taxon>
        <taxon>Lachnospirales</taxon>
        <taxon>Lachnospiraceae</taxon>
        <taxon>Enterocloster</taxon>
    </lineage>
</organism>
<keyword evidence="1" id="KW-0418">Kinase</keyword>
<proteinExistence type="predicted"/>
<reference evidence="1" key="1">
    <citation type="journal article" date="2021" name="PeerJ">
        <title>Extensive microbial diversity within the chicken gut microbiome revealed by metagenomics and culture.</title>
        <authorList>
            <person name="Gilroy R."/>
            <person name="Ravi A."/>
            <person name="Getino M."/>
            <person name="Pursley I."/>
            <person name="Horton D.L."/>
            <person name="Alikhan N.F."/>
            <person name="Baker D."/>
            <person name="Gharbi K."/>
            <person name="Hall N."/>
            <person name="Watson M."/>
            <person name="Adriaenssens E.M."/>
            <person name="Foster-Nyarko E."/>
            <person name="Jarju S."/>
            <person name="Secka A."/>
            <person name="Antonio M."/>
            <person name="Oren A."/>
            <person name="Chaudhuri R.R."/>
            <person name="La Ragione R."/>
            <person name="Hildebrand F."/>
            <person name="Pallen M.J."/>
        </authorList>
    </citation>
    <scope>NUCLEOTIDE SEQUENCE</scope>
    <source>
        <strain evidence="1">CHK198-12963</strain>
    </source>
</reference>
<protein>
    <submittedName>
        <fullName evidence="1">Cytidylate kinase-like family protein</fullName>
    </submittedName>
</protein>
<dbReference type="SUPFAM" id="SSF52540">
    <property type="entry name" value="P-loop containing nucleoside triphosphate hydrolases"/>
    <property type="match status" value="1"/>
</dbReference>
<dbReference type="Proteomes" id="UP000823863">
    <property type="component" value="Unassembled WGS sequence"/>
</dbReference>
<comment type="caution">
    <text evidence="1">The sequence shown here is derived from an EMBL/GenBank/DDBJ whole genome shotgun (WGS) entry which is preliminary data.</text>
</comment>
<keyword evidence="1" id="KW-0808">Transferase</keyword>